<name>A0A9P7L4E7_9HYPO</name>
<dbReference type="EMBL" id="JADFTT010000282">
    <property type="protein sequence ID" value="KAG5763852.1"/>
    <property type="molecule type" value="Genomic_DNA"/>
</dbReference>
<gene>
    <name evidence="2" type="ORF">H9Q72_008069</name>
</gene>
<protein>
    <submittedName>
        <fullName evidence="2">Uncharacterized protein</fullName>
    </submittedName>
</protein>
<dbReference type="Proteomes" id="UP000750502">
    <property type="component" value="Unassembled WGS sequence"/>
</dbReference>
<feature type="region of interest" description="Disordered" evidence="1">
    <location>
        <begin position="122"/>
        <end position="160"/>
    </location>
</feature>
<keyword evidence="3" id="KW-1185">Reference proteome</keyword>
<dbReference type="AlphaFoldDB" id="A0A9P7L4E7"/>
<dbReference type="OrthoDB" id="5056722at2759"/>
<evidence type="ECO:0000313" key="3">
    <source>
        <dbReference type="Proteomes" id="UP000750502"/>
    </source>
</evidence>
<reference evidence="2" key="2">
    <citation type="submission" date="2020-10" db="EMBL/GenBank/DDBJ databases">
        <authorList>
            <person name="Peck L.D."/>
            <person name="Nowell R.W."/>
            <person name="Flood J."/>
            <person name="Ryan M.J."/>
            <person name="Barraclough T.G."/>
        </authorList>
    </citation>
    <scope>NUCLEOTIDE SEQUENCE</scope>
    <source>
        <strain evidence="2">IMI 127659i</strain>
    </source>
</reference>
<feature type="compositionally biased region" description="Basic and acidic residues" evidence="1">
    <location>
        <begin position="141"/>
        <end position="156"/>
    </location>
</feature>
<reference evidence="2" key="1">
    <citation type="journal article" date="2020" name="bioRxiv">
        <title>Historical genomics reveals the evolutionary mechanisms behind multiple outbreaks of the host-specific coffee wilt pathogen Fusarium xylarioides.</title>
        <authorList>
            <person name="Peck D."/>
            <person name="Nowell R.W."/>
            <person name="Flood J."/>
            <person name="Ryan M.J."/>
            <person name="Barraclough T.G."/>
        </authorList>
    </citation>
    <scope>NUCLEOTIDE SEQUENCE</scope>
    <source>
        <strain evidence="2">IMI 127659i</strain>
    </source>
</reference>
<sequence length="196" mass="22027">MSIVRLKRKGKGAGTWGEVQFDRSWHRSQTWVQALRRPGKHAVVCFDGYLSTDWSDETEGYYQRAAVQHLALFVPWESFLSEGAGDINAIWERQKRALSRRISFAVDNIQLLHRSAEDAKRDARQWAAQSGDGDGDPGVDTARRIETGNGENRDNCWVEGNLDDSAATEPVSAVSPTFCGRAAQHNSFRERTDDTE</sequence>
<evidence type="ECO:0000313" key="2">
    <source>
        <dbReference type="EMBL" id="KAG5763852.1"/>
    </source>
</evidence>
<accession>A0A9P7L4E7</accession>
<comment type="caution">
    <text evidence="2">The sequence shown here is derived from an EMBL/GenBank/DDBJ whole genome shotgun (WGS) entry which is preliminary data.</text>
</comment>
<organism evidence="2 3">
    <name type="scientific">Fusarium xylarioides</name>
    <dbReference type="NCBI Taxonomy" id="221167"/>
    <lineage>
        <taxon>Eukaryota</taxon>
        <taxon>Fungi</taxon>
        <taxon>Dikarya</taxon>
        <taxon>Ascomycota</taxon>
        <taxon>Pezizomycotina</taxon>
        <taxon>Sordariomycetes</taxon>
        <taxon>Hypocreomycetidae</taxon>
        <taxon>Hypocreales</taxon>
        <taxon>Nectriaceae</taxon>
        <taxon>Fusarium</taxon>
        <taxon>Fusarium fujikuroi species complex</taxon>
    </lineage>
</organism>
<evidence type="ECO:0000256" key="1">
    <source>
        <dbReference type="SAM" id="MobiDB-lite"/>
    </source>
</evidence>
<proteinExistence type="predicted"/>